<evidence type="ECO:0000256" key="3">
    <source>
        <dbReference type="ARBA" id="ARBA00012030"/>
    </source>
</evidence>
<gene>
    <name evidence="13" type="ORF">K8I29_06600</name>
</gene>
<dbReference type="InterPro" id="IPR005273">
    <property type="entry name" value="Ura-DNA_glyco_family4"/>
</dbReference>
<evidence type="ECO:0000256" key="10">
    <source>
        <dbReference type="ARBA" id="ARBA00023014"/>
    </source>
</evidence>
<reference evidence="13" key="2">
    <citation type="submission" date="2021-08" db="EMBL/GenBank/DDBJ databases">
        <authorList>
            <person name="Dalcin Martins P."/>
        </authorList>
    </citation>
    <scope>NUCLEOTIDE SEQUENCE</scope>
    <source>
        <strain evidence="13">MAG_39</strain>
    </source>
</reference>
<comment type="similarity">
    <text evidence="2">Belongs to the uracil-DNA glycosylase (UDG) superfamily. Type 4 (UDGa) family.</text>
</comment>
<sequence length="196" mass="21901">MASKREELSKIAREIEECELCRAWGGGRAVPGEGNPDAALLFVGEAPGKEEARTGRPFVGRSGKLLREMIREIGLREEEVFITSPVKYLPKRGTPTRENISHSRSHFLRQLSVIDPSIVVLLGSVACFAVLGRTVPITKEHGSSVREEGRILFITFHPAAALRFPETKEEILEDFRLLRELIDRERGAARLSEKLS</sequence>
<keyword evidence="6" id="KW-0479">Metal-binding</keyword>
<organism evidence="13 14">
    <name type="scientific">Candidatus Nitrobium versatile</name>
    <dbReference type="NCBI Taxonomy" id="2884831"/>
    <lineage>
        <taxon>Bacteria</taxon>
        <taxon>Pseudomonadati</taxon>
        <taxon>Nitrospirota</taxon>
        <taxon>Nitrospiria</taxon>
        <taxon>Nitrospirales</taxon>
        <taxon>Nitrospiraceae</taxon>
        <taxon>Candidatus Nitrobium</taxon>
    </lineage>
</organism>
<dbReference type="NCBIfam" id="TIGR00758">
    <property type="entry name" value="UDG_fam4"/>
    <property type="match status" value="1"/>
</dbReference>
<dbReference type="Proteomes" id="UP000705867">
    <property type="component" value="Unassembled WGS sequence"/>
</dbReference>
<feature type="domain" description="Uracil-DNA glycosylase-like" evidence="12">
    <location>
        <begin position="31"/>
        <end position="176"/>
    </location>
</feature>
<keyword evidence="10" id="KW-0411">Iron-sulfur</keyword>
<dbReference type="AlphaFoldDB" id="A0A953JB43"/>
<dbReference type="CDD" id="cd10030">
    <property type="entry name" value="UDG-F4_TTUDGA_SPO1dp_like"/>
    <property type="match status" value="1"/>
</dbReference>
<dbReference type="PANTHER" id="PTHR33693:SF1">
    <property type="entry name" value="TYPE-4 URACIL-DNA GLYCOSYLASE"/>
    <property type="match status" value="1"/>
</dbReference>
<evidence type="ECO:0000259" key="12">
    <source>
        <dbReference type="SMART" id="SM00986"/>
    </source>
</evidence>
<dbReference type="EMBL" id="JAIOIV010000051">
    <property type="protein sequence ID" value="MBZ0155870.1"/>
    <property type="molecule type" value="Genomic_DNA"/>
</dbReference>
<dbReference type="GO" id="GO:0051539">
    <property type="term" value="F:4 iron, 4 sulfur cluster binding"/>
    <property type="evidence" value="ECO:0007669"/>
    <property type="project" value="UniProtKB-KW"/>
</dbReference>
<evidence type="ECO:0000256" key="11">
    <source>
        <dbReference type="ARBA" id="ARBA00023204"/>
    </source>
</evidence>
<evidence type="ECO:0000256" key="9">
    <source>
        <dbReference type="ARBA" id="ARBA00023004"/>
    </source>
</evidence>
<evidence type="ECO:0000256" key="1">
    <source>
        <dbReference type="ARBA" id="ARBA00001400"/>
    </source>
</evidence>
<dbReference type="GO" id="GO:0006281">
    <property type="term" value="P:DNA repair"/>
    <property type="evidence" value="ECO:0007669"/>
    <property type="project" value="UniProtKB-KW"/>
</dbReference>
<dbReference type="SUPFAM" id="SSF52141">
    <property type="entry name" value="Uracil-DNA glycosylase-like"/>
    <property type="match status" value="1"/>
</dbReference>
<evidence type="ECO:0000256" key="2">
    <source>
        <dbReference type="ARBA" id="ARBA00006521"/>
    </source>
</evidence>
<reference evidence="13" key="1">
    <citation type="journal article" date="2021" name="bioRxiv">
        <title>Unraveling nitrogen, sulfur and carbon metabolic pathways and microbial community transcriptional responses to substrate deprivation and toxicity stresses in a bioreactor mimicking anoxic brackish coastal sediment conditions.</title>
        <authorList>
            <person name="Martins P.D."/>
            <person name="Echeveste M.J."/>
            <person name="Arshad A."/>
            <person name="Kurth J."/>
            <person name="Ouboter H."/>
            <person name="Jetten M.S.M."/>
            <person name="Welte C.U."/>
        </authorList>
    </citation>
    <scope>NUCLEOTIDE SEQUENCE</scope>
    <source>
        <strain evidence="13">MAG_39</strain>
    </source>
</reference>
<accession>A0A953JB43</accession>
<dbReference type="InterPro" id="IPR051536">
    <property type="entry name" value="UDG_Type-4/5"/>
</dbReference>
<dbReference type="GO" id="GO:0046872">
    <property type="term" value="F:metal ion binding"/>
    <property type="evidence" value="ECO:0007669"/>
    <property type="project" value="UniProtKB-KW"/>
</dbReference>
<comment type="caution">
    <text evidence="13">The sequence shown here is derived from an EMBL/GenBank/DDBJ whole genome shotgun (WGS) entry which is preliminary data.</text>
</comment>
<dbReference type="Gene3D" id="3.40.470.10">
    <property type="entry name" value="Uracil-DNA glycosylase-like domain"/>
    <property type="match status" value="1"/>
</dbReference>
<name>A0A953JB43_9BACT</name>
<comment type="catalytic activity">
    <reaction evidence="1">
        <text>Hydrolyzes single-stranded DNA or mismatched double-stranded DNA and polynucleotides, releasing free uracil.</text>
        <dbReference type="EC" id="3.2.2.27"/>
    </reaction>
</comment>
<keyword evidence="7" id="KW-0227">DNA damage</keyword>
<evidence type="ECO:0000256" key="8">
    <source>
        <dbReference type="ARBA" id="ARBA00022801"/>
    </source>
</evidence>
<keyword evidence="5" id="KW-0004">4Fe-4S</keyword>
<keyword evidence="9" id="KW-0408">Iron</keyword>
<keyword evidence="11" id="KW-0234">DNA repair</keyword>
<dbReference type="PANTHER" id="PTHR33693">
    <property type="entry name" value="TYPE-5 URACIL-DNA GLYCOSYLASE"/>
    <property type="match status" value="1"/>
</dbReference>
<dbReference type="SMART" id="SM00987">
    <property type="entry name" value="UreE_C"/>
    <property type="match status" value="1"/>
</dbReference>
<evidence type="ECO:0000313" key="14">
    <source>
        <dbReference type="Proteomes" id="UP000705867"/>
    </source>
</evidence>
<dbReference type="GO" id="GO:0004844">
    <property type="term" value="F:uracil DNA N-glycosylase activity"/>
    <property type="evidence" value="ECO:0007669"/>
    <property type="project" value="UniProtKB-EC"/>
</dbReference>
<keyword evidence="8" id="KW-0378">Hydrolase</keyword>
<dbReference type="InterPro" id="IPR036895">
    <property type="entry name" value="Uracil-DNA_glycosylase-like_sf"/>
</dbReference>
<evidence type="ECO:0000256" key="4">
    <source>
        <dbReference type="ARBA" id="ARBA00019403"/>
    </source>
</evidence>
<protein>
    <recommendedName>
        <fullName evidence="4">Type-4 uracil-DNA glycosylase</fullName>
        <ecNumber evidence="3">3.2.2.27</ecNumber>
    </recommendedName>
</protein>
<dbReference type="InterPro" id="IPR005122">
    <property type="entry name" value="Uracil-DNA_glycosylase-like"/>
</dbReference>
<dbReference type="EC" id="3.2.2.27" evidence="3"/>
<evidence type="ECO:0000256" key="6">
    <source>
        <dbReference type="ARBA" id="ARBA00022723"/>
    </source>
</evidence>
<dbReference type="Pfam" id="PF03167">
    <property type="entry name" value="UDG"/>
    <property type="match status" value="1"/>
</dbReference>
<evidence type="ECO:0000256" key="5">
    <source>
        <dbReference type="ARBA" id="ARBA00022485"/>
    </source>
</evidence>
<proteinExistence type="inferred from homology"/>
<dbReference type="SMART" id="SM00986">
    <property type="entry name" value="UDG"/>
    <property type="match status" value="1"/>
</dbReference>
<evidence type="ECO:0000256" key="7">
    <source>
        <dbReference type="ARBA" id="ARBA00022763"/>
    </source>
</evidence>
<evidence type="ECO:0000313" key="13">
    <source>
        <dbReference type="EMBL" id="MBZ0155870.1"/>
    </source>
</evidence>